<organism evidence="13 14">
    <name type="scientific">Thermanaerovibrio velox DSM 12556</name>
    <dbReference type="NCBI Taxonomy" id="926567"/>
    <lineage>
        <taxon>Bacteria</taxon>
        <taxon>Thermotogati</taxon>
        <taxon>Synergistota</taxon>
        <taxon>Synergistia</taxon>
        <taxon>Synergistales</taxon>
        <taxon>Synergistaceae</taxon>
        <taxon>Thermanaerovibrio</taxon>
    </lineage>
</organism>
<comment type="catalytic activity">
    <reaction evidence="1">
        <text>ATP + protein L-histidine = ADP + protein N-phospho-L-histidine.</text>
        <dbReference type="EC" id="2.7.13.3"/>
    </reaction>
</comment>
<accession>H0UQ97</accession>
<dbReference type="Proteomes" id="UP000005730">
    <property type="component" value="Chromosome"/>
</dbReference>
<keyword evidence="5" id="KW-0547">Nucleotide-binding</keyword>
<feature type="transmembrane region" description="Helical" evidence="10">
    <location>
        <begin position="166"/>
        <end position="190"/>
    </location>
</feature>
<evidence type="ECO:0000256" key="2">
    <source>
        <dbReference type="ARBA" id="ARBA00012438"/>
    </source>
</evidence>
<evidence type="ECO:0000259" key="11">
    <source>
        <dbReference type="Pfam" id="PF02518"/>
    </source>
</evidence>
<dbReference type="PANTHER" id="PTHR24421:SF10">
    <property type="entry name" value="NITRATE_NITRITE SENSOR PROTEIN NARQ"/>
    <property type="match status" value="1"/>
</dbReference>
<evidence type="ECO:0000256" key="9">
    <source>
        <dbReference type="SAM" id="Coils"/>
    </source>
</evidence>
<evidence type="ECO:0000256" key="5">
    <source>
        <dbReference type="ARBA" id="ARBA00022741"/>
    </source>
</evidence>
<dbReference type="CDD" id="cd16917">
    <property type="entry name" value="HATPase_UhpB-NarQ-NarX-like"/>
    <property type="match status" value="1"/>
</dbReference>
<dbReference type="OrthoDB" id="9781904at2"/>
<evidence type="ECO:0000259" key="12">
    <source>
        <dbReference type="Pfam" id="PF07730"/>
    </source>
</evidence>
<dbReference type="Pfam" id="PF02518">
    <property type="entry name" value="HATPase_c"/>
    <property type="match status" value="1"/>
</dbReference>
<evidence type="ECO:0000256" key="7">
    <source>
        <dbReference type="ARBA" id="ARBA00022840"/>
    </source>
</evidence>
<dbReference type="InterPro" id="IPR003594">
    <property type="entry name" value="HATPase_dom"/>
</dbReference>
<dbReference type="AlphaFoldDB" id="H0UQ97"/>
<dbReference type="CDD" id="cd18774">
    <property type="entry name" value="PDC2_HK_sensor"/>
    <property type="match status" value="1"/>
</dbReference>
<keyword evidence="3" id="KW-0597">Phosphoprotein</keyword>
<protein>
    <recommendedName>
        <fullName evidence="2">histidine kinase</fullName>
        <ecNumber evidence="2">2.7.13.3</ecNumber>
    </recommendedName>
</protein>
<dbReference type="eggNOG" id="COG4585">
    <property type="taxonomic scope" value="Bacteria"/>
</dbReference>
<evidence type="ECO:0000313" key="14">
    <source>
        <dbReference type="Proteomes" id="UP000005730"/>
    </source>
</evidence>
<evidence type="ECO:0000256" key="1">
    <source>
        <dbReference type="ARBA" id="ARBA00000085"/>
    </source>
</evidence>
<feature type="coiled-coil region" evidence="9">
    <location>
        <begin position="289"/>
        <end position="316"/>
    </location>
</feature>
<dbReference type="RefSeq" id="WP_006584230.1">
    <property type="nucleotide sequence ID" value="NZ_CM001377.1"/>
</dbReference>
<dbReference type="EMBL" id="CM001377">
    <property type="protein sequence ID" value="EHM10735.1"/>
    <property type="molecule type" value="Genomic_DNA"/>
</dbReference>
<dbReference type="EC" id="2.7.13.3" evidence="2"/>
<keyword evidence="10" id="KW-1133">Transmembrane helix</keyword>
<evidence type="ECO:0000313" key="13">
    <source>
        <dbReference type="EMBL" id="EHM10735.1"/>
    </source>
</evidence>
<keyword evidence="4" id="KW-0808">Transferase</keyword>
<gene>
    <name evidence="13" type="ORF">TheveDRAFT_1617</name>
</gene>
<keyword evidence="10" id="KW-0812">Transmembrane</keyword>
<evidence type="ECO:0000256" key="6">
    <source>
        <dbReference type="ARBA" id="ARBA00022777"/>
    </source>
</evidence>
<dbReference type="Gene3D" id="3.30.565.10">
    <property type="entry name" value="Histidine kinase-like ATPase, C-terminal domain"/>
    <property type="match status" value="1"/>
</dbReference>
<evidence type="ECO:0000256" key="10">
    <source>
        <dbReference type="SAM" id="Phobius"/>
    </source>
</evidence>
<dbReference type="InterPro" id="IPR036890">
    <property type="entry name" value="HATPase_C_sf"/>
</dbReference>
<reference evidence="13 14" key="1">
    <citation type="submission" date="2011-10" db="EMBL/GenBank/DDBJ databases">
        <title>The Noncontiguous Finished genome of Thermanaerovibrio velox DSM 12556.</title>
        <authorList>
            <consortium name="US DOE Joint Genome Institute (JGI-PGF)"/>
            <person name="Lucas S."/>
            <person name="Copeland A."/>
            <person name="Lapidus A."/>
            <person name="Glavina del Rio T."/>
            <person name="Dalin E."/>
            <person name="Tice H."/>
            <person name="Bruce D."/>
            <person name="Goodwin L."/>
            <person name="Pitluck S."/>
            <person name="Peters L."/>
            <person name="Mikhailova N."/>
            <person name="Teshima H."/>
            <person name="Kyrpides N."/>
            <person name="Mavromatis K."/>
            <person name="Ivanova N."/>
            <person name="Markowitz V."/>
            <person name="Cheng J.-F."/>
            <person name="Hugenholtz P."/>
            <person name="Woyke T."/>
            <person name="Wu D."/>
            <person name="Spring S."/>
            <person name="Brambilla E.-M."/>
            <person name="Klenk H.-P."/>
            <person name="Eisen J.A."/>
        </authorList>
    </citation>
    <scope>NUCLEOTIDE SEQUENCE [LARGE SCALE GENOMIC DNA]</scope>
    <source>
        <strain evidence="13 14">DSM 12556</strain>
    </source>
</reference>
<keyword evidence="9" id="KW-0175">Coiled coil</keyword>
<dbReference type="PANTHER" id="PTHR24421">
    <property type="entry name" value="NITRATE/NITRITE SENSOR PROTEIN NARX-RELATED"/>
    <property type="match status" value="1"/>
</dbReference>
<dbReference type="HOGENOM" id="CLU_602588_0_0_0"/>
<keyword evidence="6 13" id="KW-0418">Kinase</keyword>
<name>H0UQ97_9BACT</name>
<dbReference type="Gene3D" id="1.20.5.1930">
    <property type="match status" value="1"/>
</dbReference>
<dbReference type="GO" id="GO:0016020">
    <property type="term" value="C:membrane"/>
    <property type="evidence" value="ECO:0007669"/>
    <property type="project" value="InterPro"/>
</dbReference>
<dbReference type="SUPFAM" id="SSF55874">
    <property type="entry name" value="ATPase domain of HSP90 chaperone/DNA topoisomerase II/histidine kinase"/>
    <property type="match status" value="1"/>
</dbReference>
<keyword evidence="8" id="KW-0902">Two-component regulatory system</keyword>
<keyword evidence="7" id="KW-0067">ATP-binding</keyword>
<feature type="domain" description="Histidine kinase/HSP90-like ATPase" evidence="11">
    <location>
        <begin position="361"/>
        <end position="450"/>
    </location>
</feature>
<dbReference type="InterPro" id="IPR050482">
    <property type="entry name" value="Sensor_HK_TwoCompSys"/>
</dbReference>
<dbReference type="STRING" id="926567.TheveDRAFT_1617"/>
<dbReference type="Pfam" id="PF07730">
    <property type="entry name" value="HisKA_3"/>
    <property type="match status" value="1"/>
</dbReference>
<dbReference type="InterPro" id="IPR011712">
    <property type="entry name" value="Sig_transdc_His_kin_sub3_dim/P"/>
</dbReference>
<dbReference type="GO" id="GO:0005524">
    <property type="term" value="F:ATP binding"/>
    <property type="evidence" value="ECO:0007669"/>
    <property type="project" value="UniProtKB-KW"/>
</dbReference>
<dbReference type="GO" id="GO:0046983">
    <property type="term" value="F:protein dimerization activity"/>
    <property type="evidence" value="ECO:0007669"/>
    <property type="project" value="InterPro"/>
</dbReference>
<keyword evidence="10" id="KW-0472">Membrane</keyword>
<proteinExistence type="predicted"/>
<sequence>MFRTFRRPLLPILFGLMFLMSASVVGAAFVGFVKARDALESVSRSYVMSLSYGVAERVRFALADPFRVHRGPMGFMGMRRLIRDLTVPGIVAVVDYQGQVLAGSPGSEGLVELWVKGLPVGQAVEARDSSGERYTVAVTPVDGGVFVIAAVPWGQLMGPMVRFSQLWPVIMVFLGLMGLGGMFLMGRWVVAPLRRLSQEVLSLRLGEEVPSVGPSGGVWEIEELKSAIRGLAEEAVRASALDRSYVNDLIRVQEEEKERVSREIHDGPLQTVTALMQRIRLAMRFIDDVPRAAEELRRAEEAARECVRELRELCDHLAPPWVELGNEQALQELALRLRSQWGVEIQLDVHGLEKLGEDKTLPLMRIVQEAVNNGCRHGGARSFKIGTFEENGVFCFYIRDDGSGFVPPKEFKSLRVSGHRGLANMMERAALMGAELQVISSPGGGCEVRCLFGV</sequence>
<feature type="domain" description="Signal transduction histidine kinase subgroup 3 dimerisation and phosphoacceptor" evidence="12">
    <location>
        <begin position="256"/>
        <end position="320"/>
    </location>
</feature>
<keyword evidence="14" id="KW-1185">Reference proteome</keyword>
<evidence type="ECO:0000256" key="8">
    <source>
        <dbReference type="ARBA" id="ARBA00023012"/>
    </source>
</evidence>
<evidence type="ECO:0000256" key="4">
    <source>
        <dbReference type="ARBA" id="ARBA00022679"/>
    </source>
</evidence>
<evidence type="ECO:0000256" key="3">
    <source>
        <dbReference type="ARBA" id="ARBA00022553"/>
    </source>
</evidence>
<dbReference type="GO" id="GO:0000155">
    <property type="term" value="F:phosphorelay sensor kinase activity"/>
    <property type="evidence" value="ECO:0007669"/>
    <property type="project" value="InterPro"/>
</dbReference>